<comment type="caution">
    <text evidence="4">The sequence shown here is derived from an EMBL/GenBank/DDBJ whole genome shotgun (WGS) entry which is preliminary data.</text>
</comment>
<protein>
    <submittedName>
        <fullName evidence="4">PleD family two-component system response regulator</fullName>
    </submittedName>
</protein>
<dbReference type="PANTHER" id="PTHR44591">
    <property type="entry name" value="STRESS RESPONSE REGULATOR PROTEIN 1"/>
    <property type="match status" value="1"/>
</dbReference>
<dbReference type="PROSITE" id="PS50110">
    <property type="entry name" value="RESPONSE_REGULATORY"/>
    <property type="match status" value="1"/>
</dbReference>
<feature type="domain" description="Response regulatory" evidence="3">
    <location>
        <begin position="2"/>
        <end position="121"/>
    </location>
</feature>
<dbReference type="InterPro" id="IPR011006">
    <property type="entry name" value="CheY-like_superfamily"/>
</dbReference>
<dbReference type="InterPro" id="IPR001789">
    <property type="entry name" value="Sig_transdc_resp-reg_receiver"/>
</dbReference>
<reference evidence="5" key="1">
    <citation type="journal article" date="2019" name="Int. J. Syst. Evol. Microbiol.">
        <title>The Global Catalogue of Microorganisms (GCM) 10K type strain sequencing project: providing services to taxonomists for standard genome sequencing and annotation.</title>
        <authorList>
            <consortium name="The Broad Institute Genomics Platform"/>
            <consortium name="The Broad Institute Genome Sequencing Center for Infectious Disease"/>
            <person name="Wu L."/>
            <person name="Ma J."/>
        </authorList>
    </citation>
    <scope>NUCLEOTIDE SEQUENCE [LARGE SCALE GENOMIC DNA]</scope>
    <source>
        <strain evidence="5">TISTR 2562</strain>
    </source>
</reference>
<organism evidence="4 5">
    <name type="scientific">Sulfitobacter aestuarii</name>
    <dbReference type="NCBI Taxonomy" id="2161676"/>
    <lineage>
        <taxon>Bacteria</taxon>
        <taxon>Pseudomonadati</taxon>
        <taxon>Pseudomonadota</taxon>
        <taxon>Alphaproteobacteria</taxon>
        <taxon>Rhodobacterales</taxon>
        <taxon>Roseobacteraceae</taxon>
        <taxon>Sulfitobacter</taxon>
    </lineage>
</organism>
<dbReference type="Pfam" id="PF00072">
    <property type="entry name" value="Response_reg"/>
    <property type="match status" value="1"/>
</dbReference>
<feature type="modified residue" description="4-aspartylphosphate" evidence="2">
    <location>
        <position position="54"/>
    </location>
</feature>
<dbReference type="InterPro" id="IPR050595">
    <property type="entry name" value="Bact_response_regulator"/>
</dbReference>
<keyword evidence="1 2" id="KW-0597">Phosphoprotein</keyword>
<keyword evidence="5" id="KW-1185">Reference proteome</keyword>
<sequence>MRILAVDDDPFIRDLLPVVFEQAKFPDVTIAESGAAALSLLDTSDEAFDCLVLDIQMPRMDGITLCSHIRALNGYRETPIIMLTANTDLTSIEKAFVAGANDYVTKPFDVKEISNRVRIAERLLNAADGFPELDPTLAGPAQATPGAHDFALTDPIRLTNVAQVVLPFSLGNYLSQLSRKHLDACQVFAVRIDHLEPLFESTTTAEFARALAASAEAIVQVVECAEMLMAYDGNGIFMCIAPTDSLPAWPQMEDQINALLAESGLAFDDGRAMKICVSAGGPMQPNASRTQRVRKTFDRALARVSMRQRVKYPEADNEKNRPRLE</sequence>
<dbReference type="RefSeq" id="WP_386372114.1">
    <property type="nucleotide sequence ID" value="NZ_JBHUMP010000003.1"/>
</dbReference>
<dbReference type="PANTHER" id="PTHR44591:SF3">
    <property type="entry name" value="RESPONSE REGULATORY DOMAIN-CONTAINING PROTEIN"/>
    <property type="match status" value="1"/>
</dbReference>
<dbReference type="EMBL" id="JBHUMP010000003">
    <property type="protein sequence ID" value="MFD2738942.1"/>
    <property type="molecule type" value="Genomic_DNA"/>
</dbReference>
<dbReference type="Proteomes" id="UP001597474">
    <property type="component" value="Unassembled WGS sequence"/>
</dbReference>
<proteinExistence type="predicted"/>
<evidence type="ECO:0000256" key="1">
    <source>
        <dbReference type="ARBA" id="ARBA00022553"/>
    </source>
</evidence>
<dbReference type="SUPFAM" id="SSF52172">
    <property type="entry name" value="CheY-like"/>
    <property type="match status" value="1"/>
</dbReference>
<name>A0ABW5U2G2_9RHOB</name>
<evidence type="ECO:0000313" key="4">
    <source>
        <dbReference type="EMBL" id="MFD2738942.1"/>
    </source>
</evidence>
<dbReference type="SMART" id="SM00448">
    <property type="entry name" value="REC"/>
    <property type="match status" value="1"/>
</dbReference>
<dbReference type="Gene3D" id="3.40.50.2300">
    <property type="match status" value="1"/>
</dbReference>
<evidence type="ECO:0000256" key="2">
    <source>
        <dbReference type="PROSITE-ProRule" id="PRU00169"/>
    </source>
</evidence>
<accession>A0ABW5U2G2</accession>
<evidence type="ECO:0000259" key="3">
    <source>
        <dbReference type="PROSITE" id="PS50110"/>
    </source>
</evidence>
<evidence type="ECO:0000313" key="5">
    <source>
        <dbReference type="Proteomes" id="UP001597474"/>
    </source>
</evidence>
<gene>
    <name evidence="4" type="ORF">ACFSUD_05135</name>
</gene>
<dbReference type="CDD" id="cd17574">
    <property type="entry name" value="REC_OmpR"/>
    <property type="match status" value="1"/>
</dbReference>